<evidence type="ECO:0000256" key="7">
    <source>
        <dbReference type="ARBA" id="ARBA00023136"/>
    </source>
</evidence>
<dbReference type="GO" id="GO:0034464">
    <property type="term" value="C:BBSome"/>
    <property type="evidence" value="ECO:0007669"/>
    <property type="project" value="InterPro"/>
</dbReference>
<dbReference type="Proteomes" id="UP001174909">
    <property type="component" value="Unassembled WGS sequence"/>
</dbReference>
<reference evidence="12" key="1">
    <citation type="submission" date="2023-03" db="EMBL/GenBank/DDBJ databases">
        <authorList>
            <person name="Steffen K."/>
            <person name="Cardenas P."/>
        </authorList>
    </citation>
    <scope>NUCLEOTIDE SEQUENCE</scope>
</reference>
<dbReference type="PIRSF" id="PIRSF010072">
    <property type="entry name" value="DUF1448"/>
    <property type="match status" value="1"/>
</dbReference>
<keyword evidence="9" id="KW-0966">Cell projection</keyword>
<evidence type="ECO:0000256" key="1">
    <source>
        <dbReference type="ARBA" id="ARBA00004309"/>
    </source>
</evidence>
<dbReference type="GO" id="GO:0060271">
    <property type="term" value="P:cilium assembly"/>
    <property type="evidence" value="ECO:0007669"/>
    <property type="project" value="TreeGrafter"/>
</dbReference>
<comment type="subcellular location">
    <subcellularLocation>
        <location evidence="1">Cell projection</location>
        <location evidence="1">Cilium membrane</location>
    </subcellularLocation>
    <subcellularLocation>
        <location evidence="2">Cytoplasm</location>
        <location evidence="2">Cytoskeleton</location>
        <location evidence="2">Microtubule organizing center</location>
        <location evidence="2">Centrosome</location>
        <location evidence="2">Centriolar satellite</location>
    </subcellularLocation>
</comment>
<dbReference type="InterPro" id="IPR014003">
    <property type="entry name" value="BBS5_PH"/>
</dbReference>
<dbReference type="InterPro" id="IPR011993">
    <property type="entry name" value="PH-like_dom_sf"/>
</dbReference>
<dbReference type="GO" id="GO:0060170">
    <property type="term" value="C:ciliary membrane"/>
    <property type="evidence" value="ECO:0007669"/>
    <property type="project" value="UniProtKB-SubCell"/>
</dbReference>
<comment type="similarity">
    <text evidence="3">Belongs to the BBS5 family.</text>
</comment>
<evidence type="ECO:0000256" key="8">
    <source>
        <dbReference type="ARBA" id="ARBA00023212"/>
    </source>
</evidence>
<keyword evidence="13" id="KW-1185">Reference proteome</keyword>
<proteinExistence type="inferred from homology"/>
<accession>A0AA35RL62</accession>
<sequence length="347" mass="39195">MSGSVWQDREIRFDSPDSQLQPRAGEVIISHLEEVEDTKGNSRDNGYLYVTNLRVIWTSATQGRVNLSIGLKTISKIQTKRVKSYLRGLSEAIHLMTTQNKTQFEFIFTSRVSDNTTMFSSVMAVHRAYLSSSLYREVAMRGALLADRELRLLPQEQLYNKIGGVWNLSSDKGNLGTLYITNVRVAWQCKLNDNFNVSIPYLQMKVVKVRDTKFGVAMVLEAGNLVLGFKVDPYETLKKIVKEIQSLHQVYSSSPIFGVEYSTADEWEGPTPPTTDTIQEDVELVGTKEDISSCESIFSNIFVLFIAAYLADPHKRKDREPVYSHELGLAIEALPDGYSISDLWQIS</sequence>
<dbReference type="Pfam" id="PF07289">
    <property type="entry name" value="BBL5"/>
    <property type="match status" value="1"/>
</dbReference>
<dbReference type="GO" id="GO:0036064">
    <property type="term" value="C:ciliary basal body"/>
    <property type="evidence" value="ECO:0007669"/>
    <property type="project" value="TreeGrafter"/>
</dbReference>
<keyword evidence="7" id="KW-0472">Membrane</keyword>
<organism evidence="12 13">
    <name type="scientific">Geodia barretti</name>
    <name type="common">Barrett's horny sponge</name>
    <dbReference type="NCBI Taxonomy" id="519541"/>
    <lineage>
        <taxon>Eukaryota</taxon>
        <taxon>Metazoa</taxon>
        <taxon>Porifera</taxon>
        <taxon>Demospongiae</taxon>
        <taxon>Heteroscleromorpha</taxon>
        <taxon>Tetractinellida</taxon>
        <taxon>Astrophorina</taxon>
        <taxon>Geodiidae</taxon>
        <taxon>Geodia</taxon>
    </lineage>
</organism>
<evidence type="ECO:0000259" key="11">
    <source>
        <dbReference type="SMART" id="SM00683"/>
    </source>
</evidence>
<gene>
    <name evidence="12" type="ORF">GBAR_LOCUS8374</name>
</gene>
<name>A0AA35RL62_GEOBA</name>
<dbReference type="PANTHER" id="PTHR21351">
    <property type="entry name" value="BARDET-BIEDL SYNDROME PROTEIN 5"/>
    <property type="match status" value="1"/>
</dbReference>
<evidence type="ECO:0000256" key="10">
    <source>
        <dbReference type="ARBA" id="ARBA00047191"/>
    </source>
</evidence>
<dbReference type="Gene3D" id="2.30.29.30">
    <property type="entry name" value="Pleckstrin-homology domain (PH domain)/Phosphotyrosine-binding domain (PTB)"/>
    <property type="match status" value="1"/>
</dbReference>
<dbReference type="SUPFAM" id="SSF50729">
    <property type="entry name" value="PH domain-like"/>
    <property type="match status" value="1"/>
</dbReference>
<dbReference type="SMART" id="SM00683">
    <property type="entry name" value="DM16"/>
    <property type="match status" value="2"/>
</dbReference>
<keyword evidence="4" id="KW-1003">Cell membrane</keyword>
<evidence type="ECO:0000313" key="13">
    <source>
        <dbReference type="Proteomes" id="UP001174909"/>
    </source>
</evidence>
<evidence type="ECO:0000313" key="12">
    <source>
        <dbReference type="EMBL" id="CAI8013129.1"/>
    </source>
</evidence>
<feature type="domain" description="BBSome complex member BBS5 PH" evidence="11">
    <location>
        <begin position="156"/>
        <end position="210"/>
    </location>
</feature>
<evidence type="ECO:0000256" key="4">
    <source>
        <dbReference type="ARBA" id="ARBA00022475"/>
    </source>
</evidence>
<evidence type="ECO:0000256" key="3">
    <source>
        <dbReference type="ARBA" id="ARBA00005822"/>
    </source>
</evidence>
<protein>
    <recommendedName>
        <fullName evidence="10">BBSome complex member BBS5</fullName>
    </recommendedName>
</protein>
<dbReference type="EMBL" id="CASHTH010001241">
    <property type="protein sequence ID" value="CAI8013129.1"/>
    <property type="molecule type" value="Genomic_DNA"/>
</dbReference>
<keyword evidence="5" id="KW-0963">Cytoplasm</keyword>
<dbReference type="InterPro" id="IPR030804">
    <property type="entry name" value="BBS5/fem-3"/>
</dbReference>
<evidence type="ECO:0000256" key="2">
    <source>
        <dbReference type="ARBA" id="ARBA00004607"/>
    </source>
</evidence>
<evidence type="ECO:0000256" key="5">
    <source>
        <dbReference type="ARBA" id="ARBA00022490"/>
    </source>
</evidence>
<evidence type="ECO:0000256" key="9">
    <source>
        <dbReference type="ARBA" id="ARBA00023273"/>
    </source>
</evidence>
<evidence type="ECO:0000256" key="6">
    <source>
        <dbReference type="ARBA" id="ARBA00023069"/>
    </source>
</evidence>
<dbReference type="GO" id="GO:0034451">
    <property type="term" value="C:centriolar satellite"/>
    <property type="evidence" value="ECO:0007669"/>
    <property type="project" value="UniProtKB-SubCell"/>
</dbReference>
<dbReference type="AlphaFoldDB" id="A0AA35RL62"/>
<keyword evidence="6" id="KW-0969">Cilium</keyword>
<keyword evidence="8" id="KW-0206">Cytoskeleton</keyword>
<comment type="caution">
    <text evidence="12">The sequence shown here is derived from an EMBL/GenBank/DDBJ whole genome shotgun (WGS) entry which is preliminary data.</text>
</comment>
<dbReference type="PANTHER" id="PTHR21351:SF0">
    <property type="entry name" value="BARDET-BIEDL SYNDROME 5 PROTEIN"/>
    <property type="match status" value="1"/>
</dbReference>
<dbReference type="GO" id="GO:0032266">
    <property type="term" value="F:phosphatidylinositol-3-phosphate binding"/>
    <property type="evidence" value="ECO:0007669"/>
    <property type="project" value="TreeGrafter"/>
</dbReference>
<feature type="domain" description="BBSome complex member BBS5 PH" evidence="11">
    <location>
        <begin position="26"/>
        <end position="80"/>
    </location>
</feature>
<dbReference type="InterPro" id="IPR006606">
    <property type="entry name" value="BBL5"/>
</dbReference>